<dbReference type="Pfam" id="PF00046">
    <property type="entry name" value="Homeodomain"/>
    <property type="match status" value="1"/>
</dbReference>
<dbReference type="CTD" id="100149566"/>
<dbReference type="InterPro" id="IPR051306">
    <property type="entry name" value="Homeobox_regulator"/>
</dbReference>
<gene>
    <name evidence="12" type="primary">mxtx1</name>
</gene>
<evidence type="ECO:0000256" key="8">
    <source>
        <dbReference type="RuleBase" id="RU000682"/>
    </source>
</evidence>
<feature type="region of interest" description="Disordered" evidence="9">
    <location>
        <begin position="1"/>
        <end position="31"/>
    </location>
</feature>
<evidence type="ECO:0000313" key="12">
    <source>
        <dbReference type="RefSeq" id="XP_030628176.1"/>
    </source>
</evidence>
<evidence type="ECO:0000256" key="2">
    <source>
        <dbReference type="ARBA" id="ARBA00005733"/>
    </source>
</evidence>
<dbReference type="AlphaFoldDB" id="A0A6J2VAH3"/>
<dbReference type="GeneID" id="115810385"/>
<dbReference type="PANTHER" id="PTHR46123">
    <property type="entry name" value="MIX-TYPE HOMEOBOX GENE 1-RELATED"/>
    <property type="match status" value="1"/>
</dbReference>
<evidence type="ECO:0000256" key="9">
    <source>
        <dbReference type="SAM" id="MobiDB-lite"/>
    </source>
</evidence>
<keyword evidence="4 7" id="KW-0238">DNA-binding</keyword>
<comment type="similarity">
    <text evidence="2">Belongs to the paired homeobox family.</text>
</comment>
<sequence>MWKNNSPDVPRQIGTGGSVSRSASRRKRTSFSKEHVELLKATFETDPYPGISLRESLSQTTGLPESRIQVWFQNRRARTLKCKGAKKALWQTDPTLPAYSAPQSPLLDLHSASHGGTSSLAQQSFPCLPSSYSSQIKGEVDEKCYYSHCPPASNSMGDESGCYTPSFEFHQSHLVGSSASPPFQSPVHHMVPSWARKYEEGCPVDSVWKSSPVSAQPCNSHPNQVLLYPSTLEKTYTPRNLQPLAPATPDSGCWEGGLENTPPGPGSFCVETPEHSAGQQERGLHHGPVPELPALSLQEILGELEGDWWEGNNMMNRNAEDSLVFC</sequence>
<feature type="region of interest" description="Disordered" evidence="9">
    <location>
        <begin position="240"/>
        <end position="290"/>
    </location>
</feature>
<evidence type="ECO:0000256" key="6">
    <source>
        <dbReference type="ARBA" id="ARBA00023242"/>
    </source>
</evidence>
<dbReference type="CDD" id="cd00086">
    <property type="entry name" value="homeodomain"/>
    <property type="match status" value="1"/>
</dbReference>
<dbReference type="PANTHER" id="PTHR46123:SF4">
    <property type="entry name" value="MIX-TYPE HOMEOBOX GENE 1-RELATED"/>
    <property type="match status" value="1"/>
</dbReference>
<evidence type="ECO:0000256" key="3">
    <source>
        <dbReference type="ARBA" id="ARBA00022473"/>
    </source>
</evidence>
<keyword evidence="11" id="KW-1185">Reference proteome</keyword>
<dbReference type="GO" id="GO:0000977">
    <property type="term" value="F:RNA polymerase II transcription regulatory region sequence-specific DNA binding"/>
    <property type="evidence" value="ECO:0007669"/>
    <property type="project" value="TreeGrafter"/>
</dbReference>
<evidence type="ECO:0000256" key="5">
    <source>
        <dbReference type="ARBA" id="ARBA00023155"/>
    </source>
</evidence>
<dbReference type="OrthoDB" id="6159439at2759"/>
<protein>
    <submittedName>
        <fullName evidence="12">Mix-type homeobox gene 1</fullName>
    </submittedName>
</protein>
<dbReference type="PROSITE" id="PS50071">
    <property type="entry name" value="HOMEOBOX_2"/>
    <property type="match status" value="1"/>
</dbReference>
<organism evidence="11 12">
    <name type="scientific">Chanos chanos</name>
    <name type="common">Milkfish</name>
    <name type="synonym">Mugil chanos</name>
    <dbReference type="NCBI Taxonomy" id="29144"/>
    <lineage>
        <taxon>Eukaryota</taxon>
        <taxon>Metazoa</taxon>
        <taxon>Chordata</taxon>
        <taxon>Craniata</taxon>
        <taxon>Vertebrata</taxon>
        <taxon>Euteleostomi</taxon>
        <taxon>Actinopterygii</taxon>
        <taxon>Neopterygii</taxon>
        <taxon>Teleostei</taxon>
        <taxon>Ostariophysi</taxon>
        <taxon>Gonorynchiformes</taxon>
        <taxon>Chanidae</taxon>
        <taxon>Chanos</taxon>
    </lineage>
</organism>
<feature type="domain" description="Homeobox" evidence="10">
    <location>
        <begin position="22"/>
        <end position="82"/>
    </location>
</feature>
<dbReference type="Proteomes" id="UP000504632">
    <property type="component" value="Chromosome 4"/>
</dbReference>
<name>A0A6J2VAH3_CHACN</name>
<accession>A0A6J2VAH3</accession>
<dbReference type="SMART" id="SM00389">
    <property type="entry name" value="HOX"/>
    <property type="match status" value="1"/>
</dbReference>
<dbReference type="InterPro" id="IPR001356">
    <property type="entry name" value="HD"/>
</dbReference>
<reference evidence="12" key="1">
    <citation type="submission" date="2025-08" db="UniProtKB">
        <authorList>
            <consortium name="RefSeq"/>
        </authorList>
    </citation>
    <scope>IDENTIFICATION</scope>
</reference>
<comment type="subcellular location">
    <subcellularLocation>
        <location evidence="1 7 8">Nucleus</location>
    </subcellularLocation>
</comment>
<dbReference type="SUPFAM" id="SSF46689">
    <property type="entry name" value="Homeodomain-like"/>
    <property type="match status" value="1"/>
</dbReference>
<evidence type="ECO:0000256" key="4">
    <source>
        <dbReference type="ARBA" id="ARBA00023125"/>
    </source>
</evidence>
<evidence type="ECO:0000313" key="11">
    <source>
        <dbReference type="Proteomes" id="UP000504632"/>
    </source>
</evidence>
<keyword evidence="3" id="KW-0217">Developmental protein</keyword>
<keyword evidence="5 7" id="KW-0371">Homeobox</keyword>
<keyword evidence="6 7" id="KW-0539">Nucleus</keyword>
<dbReference type="FunFam" id="1.10.10.60:FF:000312">
    <property type="entry name" value="Mix-type homeobox gene 1"/>
    <property type="match status" value="1"/>
</dbReference>
<evidence type="ECO:0000256" key="7">
    <source>
        <dbReference type="PROSITE-ProRule" id="PRU00108"/>
    </source>
</evidence>
<dbReference type="GO" id="GO:0000981">
    <property type="term" value="F:DNA-binding transcription factor activity, RNA polymerase II-specific"/>
    <property type="evidence" value="ECO:0007669"/>
    <property type="project" value="TreeGrafter"/>
</dbReference>
<evidence type="ECO:0000256" key="1">
    <source>
        <dbReference type="ARBA" id="ARBA00004123"/>
    </source>
</evidence>
<dbReference type="FunCoup" id="A0A6J2VAH3">
    <property type="interactions" value="2"/>
</dbReference>
<dbReference type="InterPro" id="IPR009057">
    <property type="entry name" value="Homeodomain-like_sf"/>
</dbReference>
<proteinExistence type="inferred from homology"/>
<dbReference type="RefSeq" id="XP_030628176.1">
    <property type="nucleotide sequence ID" value="XM_030772316.1"/>
</dbReference>
<dbReference type="InParanoid" id="A0A6J2VAH3"/>
<dbReference type="GO" id="GO:0005634">
    <property type="term" value="C:nucleus"/>
    <property type="evidence" value="ECO:0007669"/>
    <property type="project" value="UniProtKB-SubCell"/>
</dbReference>
<evidence type="ECO:0000259" key="10">
    <source>
        <dbReference type="PROSITE" id="PS50071"/>
    </source>
</evidence>
<dbReference type="Gene3D" id="1.10.10.60">
    <property type="entry name" value="Homeodomain-like"/>
    <property type="match status" value="1"/>
</dbReference>
<feature type="DNA-binding region" description="Homeobox" evidence="7">
    <location>
        <begin position="24"/>
        <end position="83"/>
    </location>
</feature>